<keyword evidence="2" id="KW-0677">Repeat</keyword>
<organism evidence="5 6">
    <name type="scientific">Ceratocystis fimbriata CBS 114723</name>
    <dbReference type="NCBI Taxonomy" id="1035309"/>
    <lineage>
        <taxon>Eukaryota</taxon>
        <taxon>Fungi</taxon>
        <taxon>Dikarya</taxon>
        <taxon>Ascomycota</taxon>
        <taxon>Pezizomycotina</taxon>
        <taxon>Sordariomycetes</taxon>
        <taxon>Hypocreomycetidae</taxon>
        <taxon>Microascales</taxon>
        <taxon>Ceratocystidaceae</taxon>
        <taxon>Ceratocystis</taxon>
    </lineage>
</organism>
<dbReference type="InterPro" id="IPR056884">
    <property type="entry name" value="NPHP3-like_N"/>
</dbReference>
<dbReference type="InterPro" id="IPR001680">
    <property type="entry name" value="WD40_rpt"/>
</dbReference>
<accession>A0A2C5X1W0</accession>
<name>A0A2C5X1W0_9PEZI</name>
<feature type="repeat" description="WD" evidence="3">
    <location>
        <begin position="910"/>
        <end position="951"/>
    </location>
</feature>
<dbReference type="PRINTS" id="PR00320">
    <property type="entry name" value="GPROTEINBRPT"/>
</dbReference>
<dbReference type="Gene3D" id="3.40.50.300">
    <property type="entry name" value="P-loop containing nucleotide triphosphate hydrolases"/>
    <property type="match status" value="1"/>
</dbReference>
<dbReference type="InterPro" id="IPR007111">
    <property type="entry name" value="NACHT_NTPase"/>
</dbReference>
<dbReference type="PROSITE" id="PS50294">
    <property type="entry name" value="WD_REPEATS_REGION"/>
    <property type="match status" value="12"/>
</dbReference>
<dbReference type="SMART" id="SM00320">
    <property type="entry name" value="WD40"/>
    <property type="match status" value="12"/>
</dbReference>
<protein>
    <submittedName>
        <fullName evidence="5">Vegetative incompatibility protein HET-E-1</fullName>
    </submittedName>
</protein>
<reference evidence="5 6" key="1">
    <citation type="journal article" date="2013" name="Fungal Biol.">
        <title>Analysis of microsatellite markers in the genome of the plant pathogen Ceratocystis fimbriata.</title>
        <authorList>
            <person name="Simpson M.C."/>
            <person name="Wilken P.M."/>
            <person name="Coetzee M.P."/>
            <person name="Wingfield M.J."/>
            <person name="Wingfield B.D."/>
        </authorList>
    </citation>
    <scope>NUCLEOTIDE SEQUENCE [LARGE SCALE GENOMIC DNA]</scope>
    <source>
        <strain evidence="5 6">CBS 114723</strain>
    </source>
</reference>
<evidence type="ECO:0000256" key="3">
    <source>
        <dbReference type="PROSITE-ProRule" id="PRU00221"/>
    </source>
</evidence>
<feature type="repeat" description="WD" evidence="3">
    <location>
        <begin position="952"/>
        <end position="993"/>
    </location>
</feature>
<dbReference type="Pfam" id="PF25173">
    <property type="entry name" value="Beta-prop_WDR3_1st"/>
    <property type="match status" value="1"/>
</dbReference>
<evidence type="ECO:0000256" key="2">
    <source>
        <dbReference type="ARBA" id="ARBA00022737"/>
    </source>
</evidence>
<dbReference type="InterPro" id="IPR015943">
    <property type="entry name" value="WD40/YVTN_repeat-like_dom_sf"/>
</dbReference>
<proteinExistence type="predicted"/>
<evidence type="ECO:0000256" key="1">
    <source>
        <dbReference type="ARBA" id="ARBA00022574"/>
    </source>
</evidence>
<gene>
    <name evidence="5" type="primary">HET-E1_41</name>
    <name evidence="5" type="ORF">CFIMG_008558RA00001</name>
</gene>
<dbReference type="PROSITE" id="PS50082">
    <property type="entry name" value="WD_REPEATS_2"/>
    <property type="match status" value="12"/>
</dbReference>
<comment type="caution">
    <text evidence="5">The sequence shown here is derived from an EMBL/GenBank/DDBJ whole genome shotgun (WGS) entry which is preliminary data.</text>
</comment>
<evidence type="ECO:0000313" key="6">
    <source>
        <dbReference type="Proteomes" id="UP000222788"/>
    </source>
</evidence>
<dbReference type="InterPro" id="IPR020472">
    <property type="entry name" value="WD40_PAC1"/>
</dbReference>
<feature type="repeat" description="WD" evidence="3">
    <location>
        <begin position="700"/>
        <end position="741"/>
    </location>
</feature>
<dbReference type="PROSITE" id="PS50837">
    <property type="entry name" value="NACHT"/>
    <property type="match status" value="1"/>
</dbReference>
<dbReference type="EMBL" id="APWK03000083">
    <property type="protein sequence ID" value="PHH51864.1"/>
    <property type="molecule type" value="Genomic_DNA"/>
</dbReference>
<dbReference type="InterPro" id="IPR019775">
    <property type="entry name" value="WD40_repeat_CS"/>
</dbReference>
<feature type="repeat" description="WD" evidence="3">
    <location>
        <begin position="1078"/>
        <end position="1119"/>
    </location>
</feature>
<keyword evidence="1 3" id="KW-0853">WD repeat</keyword>
<feature type="domain" description="NACHT" evidence="4">
    <location>
        <begin position="242"/>
        <end position="356"/>
    </location>
</feature>
<feature type="repeat" description="WD" evidence="3">
    <location>
        <begin position="784"/>
        <end position="825"/>
    </location>
</feature>
<feature type="repeat" description="WD" evidence="3">
    <location>
        <begin position="1120"/>
        <end position="1161"/>
    </location>
</feature>
<feature type="repeat" description="WD" evidence="3">
    <location>
        <begin position="1162"/>
        <end position="1203"/>
    </location>
</feature>
<dbReference type="SUPFAM" id="SSF50978">
    <property type="entry name" value="WD40 repeat-like"/>
    <property type="match status" value="2"/>
</dbReference>
<keyword evidence="6" id="KW-1185">Reference proteome</keyword>
<dbReference type="PROSITE" id="PS00678">
    <property type="entry name" value="WD_REPEATS_1"/>
    <property type="match status" value="11"/>
</dbReference>
<dbReference type="OrthoDB" id="4927664at2759"/>
<evidence type="ECO:0000259" key="4">
    <source>
        <dbReference type="PROSITE" id="PS50837"/>
    </source>
</evidence>
<dbReference type="PANTHER" id="PTHR44129">
    <property type="entry name" value="WD REPEAT-CONTAINING PROTEIN POP1"/>
    <property type="match status" value="1"/>
</dbReference>
<dbReference type="SUPFAM" id="SSF52151">
    <property type="entry name" value="FabD/lysophospholipase-like"/>
    <property type="match status" value="1"/>
</dbReference>
<feature type="repeat" description="WD" evidence="3">
    <location>
        <begin position="1036"/>
        <end position="1077"/>
    </location>
</feature>
<sequence>MAPKPRTEENIDALPTFLTTYRESGTFAACKVWEVARATSAATNFFDSIKIGRESIEFIDTSYGYNNPCEALMSEAKKLFSGRDMIVLSIGTGLGDVVEITDSRRSVLDALSKMAATSTRAELQLADQYGSTGVYHRFNVEKGLKDTTISDCHETSVISAHTNKYINEKTRHIDKFVTAFKAAQARVCFNEKDKEFLSDLYVTNPRTDKTKIQSIKGGLLKNCYQWIIDHKDFQQFLQEESPILWVKGDPGKGKTMLLCGIIDELEGRKLYCVSYFFCQAADGQLNTATSVLRGLIYDLVTCNPHLIKHVRRKYDCAMGKLLQNSSVWHDLCEILTNILNDESLRNVILIVDALDECRDDREHLLEFITQPSAAKWIQKVKIHLEINQDSVSAAVDSYIKLKVNELARKKKYDEETKSTVLKHFHSNANGTFLWVSLVCQELSSPKARRWHTLAKLTSFPPGLNPLYERMLEEISELEDAQVYKDIIAKSLVTYRPITLKELQVLVEGLEHFKKQKDVEEAIALCGSFLIFHDNVISFVHQSAKDYLLEKASGEFLPLGISHQHQKVFLRSLDIFQQKLKRDIYGLKDPGCLIDEVSVPEPDPLADIQYSCTFWVDHLLDSPSDDIVIRNDRVLAFFKEKYLQWLEALSFLKSIPIAGRAIQKLEFYSCKGCASFRHEEPKWIELKPKIEVNWDACLQTLEGHGGCVTSVAYSNDGQRLASGSHDKKVKIWDTTSGACLHTLKAHGDVVTSVAFSEDGNRLASGSDDKTVKIWDAASGMHVRTLESHDGWVTSVMFSNYGHKLASGSDDKTVKIWDATSGECLHTLEGHDSWVISVAFSRDGQRLASGSDDRKIKIWDANSGVCLQTLDDHDDVVASVAFTNDGQRIASGSDDKTVKIWDVTSGVCLQTLKSHDSKVTSVVFSKSGRRLASGSYDKTVKIWDVTSGAHLQTFEGHRWAVMSVVFSSDEQRLVSGSGDETVKIWDVTSSARLHSPEDHDDWVRSVVFSNDEQRLASGSNDETIKVWDATSGLCLQTLRGHNGNVTSVTFSNDGQQLASGSGDHTVKIWDPTSGMFLRTLRGHHEAVRSVTFSYDGRRLASGSNDETIKIWDVTSGECLHTLEGHDNWVRSVTFSHDGQWLASGSDDKTAKIWDATSGECLHTLEGHDRTVRPVVFSHDGLRLATGTDDKIVKIWDATSGECLKTFESHDGLVRSVASLIGGQRLAPRSSPDEASIFHSKFHSYSLSNDDAWIMKDQQRVLWLPPSFRPATSAVAYTKVALSTDSGRIIVIGFGSTRHSI</sequence>
<evidence type="ECO:0000313" key="5">
    <source>
        <dbReference type="EMBL" id="PHH51864.1"/>
    </source>
</evidence>
<reference evidence="5 6" key="2">
    <citation type="journal article" date="2013" name="IMA Fungus">
        <title>IMA Genome-F 1: Ceratocystis fimbriata: Draft nuclear genome sequence for the plant pathogen, Ceratocystis fimbriata.</title>
        <authorList>
            <person name="Wilken P.M."/>
            <person name="Steenkamp E.T."/>
            <person name="Wingfield M.J."/>
            <person name="de Beer Z.W."/>
            <person name="Wingfield B.D."/>
        </authorList>
    </citation>
    <scope>NUCLEOTIDE SEQUENCE [LARGE SCALE GENOMIC DNA]</scope>
    <source>
        <strain evidence="5 6">CBS 114723</strain>
    </source>
</reference>
<dbReference type="STRING" id="1035309.A0A2C5X1W0"/>
<dbReference type="InterPro" id="IPR027417">
    <property type="entry name" value="P-loop_NTPase"/>
</dbReference>
<dbReference type="InterPro" id="IPR016035">
    <property type="entry name" value="Acyl_Trfase/lysoPLipase"/>
</dbReference>
<feature type="repeat" description="WD" evidence="3">
    <location>
        <begin position="868"/>
        <end position="909"/>
    </location>
</feature>
<dbReference type="Proteomes" id="UP000222788">
    <property type="component" value="Unassembled WGS sequence"/>
</dbReference>
<feature type="repeat" description="WD" evidence="3">
    <location>
        <begin position="742"/>
        <end position="783"/>
    </location>
</feature>
<dbReference type="InterPro" id="IPR036322">
    <property type="entry name" value="WD40_repeat_dom_sf"/>
</dbReference>
<dbReference type="Gene3D" id="2.130.10.10">
    <property type="entry name" value="YVTN repeat-like/Quinoprotein amine dehydrogenase"/>
    <property type="match status" value="6"/>
</dbReference>
<dbReference type="CDD" id="cd00200">
    <property type="entry name" value="WD40"/>
    <property type="match status" value="2"/>
</dbReference>
<dbReference type="Gene3D" id="3.40.1090.10">
    <property type="entry name" value="Cytosolic phospholipase A2 catalytic domain"/>
    <property type="match status" value="1"/>
</dbReference>
<feature type="repeat" description="WD" evidence="3">
    <location>
        <begin position="994"/>
        <end position="1035"/>
    </location>
</feature>
<dbReference type="Pfam" id="PF24883">
    <property type="entry name" value="NPHP3_N"/>
    <property type="match status" value="1"/>
</dbReference>
<dbReference type="InterPro" id="IPR050349">
    <property type="entry name" value="WD_LIS1/nudF_dynein_reg"/>
</dbReference>
<feature type="repeat" description="WD" evidence="3">
    <location>
        <begin position="826"/>
        <end position="867"/>
    </location>
</feature>
<dbReference type="Pfam" id="PF00400">
    <property type="entry name" value="WD40"/>
    <property type="match status" value="8"/>
</dbReference>